<name>A0A553N6J7_TIGCA</name>
<dbReference type="InterPro" id="IPR050688">
    <property type="entry name" value="Zinc_finger/UBP_domain"/>
</dbReference>
<dbReference type="FunFam" id="3.30.160.60:FF:001612">
    <property type="entry name" value="MEP-1, isoform A"/>
    <property type="match status" value="1"/>
</dbReference>
<feature type="compositionally biased region" description="Basic and acidic residues" evidence="14">
    <location>
        <begin position="408"/>
        <end position="422"/>
    </location>
</feature>
<dbReference type="EMBL" id="VCGU01000459">
    <property type="protein sequence ID" value="TRY61058.1"/>
    <property type="molecule type" value="Genomic_DNA"/>
</dbReference>
<evidence type="ECO:0000313" key="16">
    <source>
        <dbReference type="EMBL" id="TRY61058.1"/>
    </source>
</evidence>
<keyword evidence="3" id="KW-0479">Metal-binding</keyword>
<dbReference type="InterPro" id="IPR013087">
    <property type="entry name" value="Znf_C2H2_type"/>
</dbReference>
<dbReference type="PANTHER" id="PTHR24403">
    <property type="entry name" value="ZINC FINGER PROTEIN"/>
    <property type="match status" value="1"/>
</dbReference>
<dbReference type="GO" id="GO:0030154">
    <property type="term" value="P:cell differentiation"/>
    <property type="evidence" value="ECO:0007669"/>
    <property type="project" value="UniProtKB-KW"/>
</dbReference>
<evidence type="ECO:0000256" key="10">
    <source>
        <dbReference type="ARBA" id="ARBA00061755"/>
    </source>
</evidence>
<feature type="compositionally biased region" description="Basic and acidic residues" evidence="14">
    <location>
        <begin position="20"/>
        <end position="29"/>
    </location>
</feature>
<sequence length="1020" mass="110765">MADMETDESPMSASTSEVRVGAESEKEDVASETDCASPPHTAEEPHSLKETKVPGSTDPAADVGLTNGGSTSGGEDSVSGPNENGHHDSEVSPSETSPDEESQNGSQTEDHEANEGSQAAADKVPTDGENAFLEDEDDEDLDREEENDDVQPASNDDGNEDDDDDDEIREVAVVNGGGQKSSSSRRKSPQKIRPDLEEDEEDMDEVEDASSDEVEEIQDDDDDDSDIMEVDAEDPLGEGEVNNDPSVSGGSNVVTIDDLKTIQRLASSASKKNSERDAVKNAAKTGDESANVVMIDTNSILAGKATSGVTITPTHPKSTQGSHSSSDLSGLSLPSGVTISQTSKNAAPESNNSNNAFAPDKKGQLNDPNLTDDTFVVEAPSFIVPYVYEKPPKETFDVFKEDIQKLTREKAKEEEAKRKEDKKDDDDEVDIVEVPLEKETPLPKKKPTNPNFFESTLGKFFTDLGMNLVQEAVQTDLLKDQIRRSQKDKSAAVMHAIKSLRMNLESSKEANEPFRQSLKKCRFCSFRTESDVVLQNHLETPHMRQFMYRCNFCSFDTKLPQDVLQHMLTQHGVKGHLERAPGIHQCPLCPFEDNMKGKLTRHKNSCDKRYRPEKNQDAPLDWEPPAKIPKPQMMRRPGMMNSPSGGFVGAGPRGFAPGAMRPMGGPRSGYPQMPQLQFGPRGRGRPPVGNAHKLDMKHMRPGLPNLNPLGGLGKAANNPLLKSYMNNQSVNQRSGHNRSSTTPSISITPLPGRQQNTGGSGSGPIRHRPTSAHNSPASSGGRGGGAGSAASATVPSGAGSKGNFVICEICDGYIKDLDQLRNHMLWIHKVKIHPKMIYNRPPLNCQKCQFRFFTDQGLERHLLGSHGLVTASMQDLANKGQDSGRCPVCGKVFQWKLLNHVAKDHQKTLKPAHLSYKCTVCTATFGQYKLFENHVYQAHSGAAKKADRAKQMAKGGSAAKTGPVKVPQDITIIPKPASSNPDKTSGSVSISSAIQPTKKPDVIDIDDEDEEIDDVEDVGV</sequence>
<feature type="region of interest" description="Disordered" evidence="14">
    <location>
        <begin position="730"/>
        <end position="795"/>
    </location>
</feature>
<evidence type="ECO:0000256" key="5">
    <source>
        <dbReference type="ARBA" id="ARBA00022771"/>
    </source>
</evidence>
<feature type="compositionally biased region" description="Acidic residues" evidence="14">
    <location>
        <begin position="196"/>
        <end position="237"/>
    </location>
</feature>
<protein>
    <recommendedName>
        <fullName evidence="11">MOG interacting and ectopic P-granules protein 1</fullName>
    </recommendedName>
    <alternativeName>
        <fullName evidence="12">Nuclear zinc finger protein</fullName>
    </alternativeName>
</protein>
<feature type="region of interest" description="Disordered" evidence="14">
    <location>
        <begin position="408"/>
        <end position="432"/>
    </location>
</feature>
<evidence type="ECO:0000256" key="8">
    <source>
        <dbReference type="ARBA" id="ARBA00023242"/>
    </source>
</evidence>
<dbReference type="SMART" id="SM00355">
    <property type="entry name" value="ZnF_C2H2"/>
    <property type="match status" value="7"/>
</dbReference>
<dbReference type="Proteomes" id="UP000318571">
    <property type="component" value="Chromosome 8"/>
</dbReference>
<evidence type="ECO:0000256" key="7">
    <source>
        <dbReference type="ARBA" id="ARBA00022833"/>
    </source>
</evidence>
<evidence type="ECO:0000256" key="2">
    <source>
        <dbReference type="ARBA" id="ARBA00022473"/>
    </source>
</evidence>
<keyword evidence="5 13" id="KW-0863">Zinc-finger</keyword>
<feature type="compositionally biased region" description="Acidic residues" evidence="14">
    <location>
        <begin position="1003"/>
        <end position="1020"/>
    </location>
</feature>
<keyword evidence="4" id="KW-0677">Repeat</keyword>
<feature type="compositionally biased region" description="Polar residues" evidence="14">
    <location>
        <begin position="307"/>
        <end position="317"/>
    </location>
</feature>
<comment type="function">
    <text evidence="9">Has a broad role in development, specifically in the genetic pathway SynMuvB that negatively regulates specification of the vulval cell fate. Required for fem-3 3'-UTR-mediated repression in the regulation of the sperm/oocyte switch. Acts by regulating the translation of fem-3 mRNA, by binding to its 3'-UTR.</text>
</comment>
<evidence type="ECO:0000256" key="3">
    <source>
        <dbReference type="ARBA" id="ARBA00022723"/>
    </source>
</evidence>
<feature type="region of interest" description="Disordered" evidence="14">
    <location>
        <begin position="307"/>
        <end position="372"/>
    </location>
</feature>
<feature type="compositionally biased region" description="Acidic residues" evidence="14">
    <location>
        <begin position="157"/>
        <end position="168"/>
    </location>
</feature>
<comment type="caution">
    <text evidence="16">The sequence shown here is derived from an EMBL/GenBank/DDBJ whole genome shotgun (WGS) entry which is preliminary data.</text>
</comment>
<evidence type="ECO:0000313" key="17">
    <source>
        <dbReference type="Proteomes" id="UP000318571"/>
    </source>
</evidence>
<evidence type="ECO:0000256" key="11">
    <source>
        <dbReference type="ARBA" id="ARBA00071730"/>
    </source>
</evidence>
<dbReference type="Gene3D" id="3.30.160.60">
    <property type="entry name" value="Classic Zinc Finger"/>
    <property type="match status" value="3"/>
</dbReference>
<evidence type="ECO:0000259" key="15">
    <source>
        <dbReference type="PROSITE" id="PS50157"/>
    </source>
</evidence>
<dbReference type="GO" id="GO:0005634">
    <property type="term" value="C:nucleus"/>
    <property type="evidence" value="ECO:0007669"/>
    <property type="project" value="UniProtKB-SubCell"/>
</dbReference>
<dbReference type="PROSITE" id="PS50157">
    <property type="entry name" value="ZINC_FINGER_C2H2_2"/>
    <property type="match status" value="1"/>
</dbReference>
<evidence type="ECO:0000256" key="1">
    <source>
        <dbReference type="ARBA" id="ARBA00004123"/>
    </source>
</evidence>
<feature type="compositionally biased region" description="Basic and acidic residues" evidence="14">
    <location>
        <begin position="41"/>
        <end position="52"/>
    </location>
</feature>
<evidence type="ECO:0000256" key="4">
    <source>
        <dbReference type="ARBA" id="ARBA00022737"/>
    </source>
</evidence>
<gene>
    <name evidence="16" type="ORF">TCAL_03724</name>
</gene>
<comment type="subcellular location">
    <subcellularLocation>
        <location evidence="1">Nucleus</location>
    </subcellularLocation>
</comment>
<dbReference type="STRING" id="6832.A0A553N6J7"/>
<keyword evidence="7" id="KW-0862">Zinc</keyword>
<dbReference type="PANTHER" id="PTHR24403:SF110">
    <property type="entry name" value="C2H2-TYPE DOMAIN-CONTAINING PROTEIN-RELATED"/>
    <property type="match status" value="1"/>
</dbReference>
<accession>A0A553N6J7</accession>
<feature type="compositionally biased region" description="Low complexity" evidence="14">
    <location>
        <begin position="318"/>
        <end position="336"/>
    </location>
</feature>
<keyword evidence="2" id="KW-0217">Developmental protein</keyword>
<evidence type="ECO:0000256" key="14">
    <source>
        <dbReference type="SAM" id="MobiDB-lite"/>
    </source>
</evidence>
<feature type="compositionally biased region" description="Low complexity" evidence="14">
    <location>
        <begin position="345"/>
        <end position="358"/>
    </location>
</feature>
<keyword evidence="8" id="KW-0539">Nucleus</keyword>
<evidence type="ECO:0000256" key="6">
    <source>
        <dbReference type="ARBA" id="ARBA00022782"/>
    </source>
</evidence>
<dbReference type="GO" id="GO:0008270">
    <property type="term" value="F:zinc ion binding"/>
    <property type="evidence" value="ECO:0007669"/>
    <property type="project" value="UniProtKB-KW"/>
</dbReference>
<feature type="region of interest" description="Disordered" evidence="14">
    <location>
        <begin position="1"/>
        <end position="253"/>
    </location>
</feature>
<keyword evidence="6" id="KW-0221">Differentiation</keyword>
<keyword evidence="17" id="KW-1185">Reference proteome</keyword>
<feature type="region of interest" description="Disordered" evidence="14">
    <location>
        <begin position="952"/>
        <end position="1020"/>
    </location>
</feature>
<dbReference type="AlphaFoldDB" id="A0A553N6J7"/>
<feature type="compositionally biased region" description="Polar residues" evidence="14">
    <location>
        <begin position="977"/>
        <end position="995"/>
    </location>
</feature>
<reference evidence="16 17" key="1">
    <citation type="journal article" date="2018" name="Nat. Ecol. Evol.">
        <title>Genomic signatures of mitonuclear coevolution across populations of Tigriopus californicus.</title>
        <authorList>
            <person name="Barreto F.S."/>
            <person name="Watson E.T."/>
            <person name="Lima T.G."/>
            <person name="Willett C.S."/>
            <person name="Edmands S."/>
            <person name="Li W."/>
            <person name="Burton R.S."/>
        </authorList>
    </citation>
    <scope>NUCLEOTIDE SEQUENCE [LARGE SCALE GENOMIC DNA]</scope>
    <source>
        <strain evidence="16 17">San Diego</strain>
    </source>
</reference>
<feature type="compositionally biased region" description="Low complexity" evidence="14">
    <location>
        <begin position="739"/>
        <end position="749"/>
    </location>
</feature>
<comment type="subunit">
    <text evidence="10">Interacts with hda-1, let-418, lin-1, mog-1, mog-4, mog-5, mog-6, pie-1 and unc-98.</text>
</comment>
<feature type="compositionally biased region" description="Acidic residues" evidence="14">
    <location>
        <begin position="132"/>
        <end position="149"/>
    </location>
</feature>
<feature type="domain" description="C2H2-type" evidence="15">
    <location>
        <begin position="916"/>
        <end position="944"/>
    </location>
</feature>
<feature type="compositionally biased region" description="Polar residues" evidence="14">
    <location>
        <begin position="243"/>
        <end position="253"/>
    </location>
</feature>
<evidence type="ECO:0000256" key="13">
    <source>
        <dbReference type="PROSITE-ProRule" id="PRU00042"/>
    </source>
</evidence>
<evidence type="ECO:0000256" key="12">
    <source>
        <dbReference type="ARBA" id="ARBA00080128"/>
    </source>
</evidence>
<evidence type="ECO:0000256" key="9">
    <source>
        <dbReference type="ARBA" id="ARBA00060356"/>
    </source>
</evidence>
<organism evidence="16 17">
    <name type="scientific">Tigriopus californicus</name>
    <name type="common">Marine copepod</name>
    <dbReference type="NCBI Taxonomy" id="6832"/>
    <lineage>
        <taxon>Eukaryota</taxon>
        <taxon>Metazoa</taxon>
        <taxon>Ecdysozoa</taxon>
        <taxon>Arthropoda</taxon>
        <taxon>Crustacea</taxon>
        <taxon>Multicrustacea</taxon>
        <taxon>Hexanauplia</taxon>
        <taxon>Copepoda</taxon>
        <taxon>Harpacticoida</taxon>
        <taxon>Harpacticidae</taxon>
        <taxon>Tigriopus</taxon>
    </lineage>
</organism>
<dbReference type="OMA" id="CHFEDNS"/>
<feature type="region of interest" description="Disordered" evidence="14">
    <location>
        <begin position="664"/>
        <end position="711"/>
    </location>
</feature>
<dbReference type="PROSITE" id="PS00028">
    <property type="entry name" value="ZINC_FINGER_C2H2_1"/>
    <property type="match status" value="2"/>
</dbReference>
<proteinExistence type="predicted"/>
<dbReference type="GO" id="GO:0045944">
    <property type="term" value="P:positive regulation of transcription by RNA polymerase II"/>
    <property type="evidence" value="ECO:0007669"/>
    <property type="project" value="TreeGrafter"/>
</dbReference>